<name>A0A0K2T872_LEPSM</name>
<reference evidence="2" key="1">
    <citation type="submission" date="2014-05" db="EMBL/GenBank/DDBJ databases">
        <authorList>
            <person name="Chronopoulou M."/>
        </authorList>
    </citation>
    <scope>NUCLEOTIDE SEQUENCE</scope>
    <source>
        <tissue evidence="2">Whole organism</tissue>
    </source>
</reference>
<sequence length="89" mass="10547">MRFLKKSKTISNKKTTTNNNGRFSAEGHLNHNFSFCDLFVLFFLDEISWCGVLSLEQWIFSPIWRLWGYFSIISCNFFTNSVLIFWMSS</sequence>
<evidence type="ECO:0000256" key="1">
    <source>
        <dbReference type="SAM" id="Phobius"/>
    </source>
</evidence>
<proteinExistence type="predicted"/>
<feature type="transmembrane region" description="Helical" evidence="1">
    <location>
        <begin position="66"/>
        <end position="86"/>
    </location>
</feature>
<protein>
    <submittedName>
        <fullName evidence="2">Uncharacterized protein</fullName>
    </submittedName>
</protein>
<dbReference type="AlphaFoldDB" id="A0A0K2T872"/>
<accession>A0A0K2T872</accession>
<keyword evidence="1" id="KW-0812">Transmembrane</keyword>
<keyword evidence="1" id="KW-1133">Transmembrane helix</keyword>
<evidence type="ECO:0000313" key="2">
    <source>
        <dbReference type="EMBL" id="CDW21772.1"/>
    </source>
</evidence>
<dbReference type="EMBL" id="HACA01004411">
    <property type="protein sequence ID" value="CDW21772.1"/>
    <property type="molecule type" value="Transcribed_RNA"/>
</dbReference>
<organism evidence="2">
    <name type="scientific">Lepeophtheirus salmonis</name>
    <name type="common">Salmon louse</name>
    <name type="synonym">Caligus salmonis</name>
    <dbReference type="NCBI Taxonomy" id="72036"/>
    <lineage>
        <taxon>Eukaryota</taxon>
        <taxon>Metazoa</taxon>
        <taxon>Ecdysozoa</taxon>
        <taxon>Arthropoda</taxon>
        <taxon>Crustacea</taxon>
        <taxon>Multicrustacea</taxon>
        <taxon>Hexanauplia</taxon>
        <taxon>Copepoda</taxon>
        <taxon>Siphonostomatoida</taxon>
        <taxon>Caligidae</taxon>
        <taxon>Lepeophtheirus</taxon>
    </lineage>
</organism>
<keyword evidence="1" id="KW-0472">Membrane</keyword>